<dbReference type="GO" id="GO:0005829">
    <property type="term" value="C:cytosol"/>
    <property type="evidence" value="ECO:0007669"/>
    <property type="project" value="TreeGrafter"/>
</dbReference>
<feature type="domain" description="Phosphatase tensin-type" evidence="2">
    <location>
        <begin position="1"/>
        <end position="85"/>
    </location>
</feature>
<dbReference type="InterPro" id="IPR051281">
    <property type="entry name" value="Dual-spec_lipid-protein_phosph"/>
</dbReference>
<dbReference type="AlphaFoldDB" id="A0A8T2L873"/>
<keyword evidence="1" id="KW-0378">Hydrolase</keyword>
<evidence type="ECO:0000313" key="3">
    <source>
        <dbReference type="EMBL" id="KAG9267469.1"/>
    </source>
</evidence>
<dbReference type="GO" id="GO:0016314">
    <property type="term" value="F:phosphatidylinositol-3,4,5-trisphosphate 3-phosphatase activity"/>
    <property type="evidence" value="ECO:0007669"/>
    <property type="project" value="TreeGrafter"/>
</dbReference>
<dbReference type="PANTHER" id="PTHR12305">
    <property type="entry name" value="PHOSPHATASE WITH HOMOLOGY TO TENSIN"/>
    <property type="match status" value="1"/>
</dbReference>
<gene>
    <name evidence="3" type="primary">TPTE2</name>
    <name evidence="3" type="ORF">AMEX_G18312</name>
</gene>
<dbReference type="SUPFAM" id="SSF52799">
    <property type="entry name" value="(Phosphotyrosine protein) phosphatases II"/>
    <property type="match status" value="1"/>
</dbReference>
<proteinExistence type="predicted"/>
<organism evidence="3 4">
    <name type="scientific">Astyanax mexicanus</name>
    <name type="common">Blind cave fish</name>
    <name type="synonym">Astyanax fasciatus mexicanus</name>
    <dbReference type="NCBI Taxonomy" id="7994"/>
    <lineage>
        <taxon>Eukaryota</taxon>
        <taxon>Metazoa</taxon>
        <taxon>Chordata</taxon>
        <taxon>Craniata</taxon>
        <taxon>Vertebrata</taxon>
        <taxon>Euteleostomi</taxon>
        <taxon>Actinopterygii</taxon>
        <taxon>Neopterygii</taxon>
        <taxon>Teleostei</taxon>
        <taxon>Ostariophysi</taxon>
        <taxon>Characiformes</taxon>
        <taxon>Characoidei</taxon>
        <taxon>Acestrorhamphidae</taxon>
        <taxon>Acestrorhamphinae</taxon>
        <taxon>Astyanax</taxon>
    </lineage>
</organism>
<reference evidence="3 4" key="1">
    <citation type="submission" date="2021-07" db="EMBL/GenBank/DDBJ databases">
        <authorList>
            <person name="Imarazene B."/>
            <person name="Zahm M."/>
            <person name="Klopp C."/>
            <person name="Cabau C."/>
            <person name="Beille S."/>
            <person name="Jouanno E."/>
            <person name="Castinel A."/>
            <person name="Lluch J."/>
            <person name="Gil L."/>
            <person name="Kuchtly C."/>
            <person name="Lopez Roques C."/>
            <person name="Donnadieu C."/>
            <person name="Parrinello H."/>
            <person name="Journot L."/>
            <person name="Du K."/>
            <person name="Schartl M."/>
            <person name="Retaux S."/>
            <person name="Guiguen Y."/>
        </authorList>
    </citation>
    <scope>NUCLEOTIDE SEQUENCE [LARGE SCALE GENOMIC DNA]</scope>
    <source>
        <strain evidence="3">Pach_M1</strain>
        <tissue evidence="3">Testis</tissue>
    </source>
</reference>
<protein>
    <submittedName>
        <fullName evidence="3">Phosphatidylinositol 3,4,5-trisphosphate 3-phosphatase TPTE2-like isoform X1</fullName>
    </submittedName>
</protein>
<evidence type="ECO:0000259" key="2">
    <source>
        <dbReference type="PROSITE" id="PS51181"/>
    </source>
</evidence>
<sequence length="88" mass="10528">MSQALYRNPIKEAAIFLDTNLPDHYRVYNLCSQKGYDPLFFHYRVQRVMIDDHNVPSLDDMLNYTASLRECHCHPLQRRQRCGKGQWQ</sequence>
<dbReference type="PANTHER" id="PTHR12305:SF60">
    <property type="entry name" value="PHOSPHATIDYLINOSITOL 3,4,5-TRISPHOSPHATE 3-PHOSPHATASE TPTE2-RELATED"/>
    <property type="match status" value="1"/>
</dbReference>
<comment type="caution">
    <text evidence="3">The sequence shown here is derived from an EMBL/GenBank/DDBJ whole genome shotgun (WGS) entry which is preliminary data.</text>
</comment>
<evidence type="ECO:0000256" key="1">
    <source>
        <dbReference type="ARBA" id="ARBA00022801"/>
    </source>
</evidence>
<name>A0A8T2L873_ASTMX</name>
<accession>A0A8T2L873</accession>
<dbReference type="EMBL" id="JAICCE010000015">
    <property type="protein sequence ID" value="KAG9267469.1"/>
    <property type="molecule type" value="Genomic_DNA"/>
</dbReference>
<dbReference type="Proteomes" id="UP000752171">
    <property type="component" value="Unassembled WGS sequence"/>
</dbReference>
<evidence type="ECO:0000313" key="4">
    <source>
        <dbReference type="Proteomes" id="UP000752171"/>
    </source>
</evidence>
<dbReference type="InterPro" id="IPR029023">
    <property type="entry name" value="Tensin_phosphatase"/>
</dbReference>
<dbReference type="Gene3D" id="3.90.190.10">
    <property type="entry name" value="Protein tyrosine phosphatase superfamily"/>
    <property type="match status" value="1"/>
</dbReference>
<dbReference type="PROSITE" id="PS51181">
    <property type="entry name" value="PPASE_TENSIN"/>
    <property type="match status" value="1"/>
</dbReference>
<dbReference type="InterPro" id="IPR029021">
    <property type="entry name" value="Prot-tyrosine_phosphatase-like"/>
</dbReference>